<dbReference type="Gene3D" id="3.10.520.10">
    <property type="entry name" value="ApbE-like domains"/>
    <property type="match status" value="1"/>
</dbReference>
<evidence type="ECO:0000256" key="4">
    <source>
        <dbReference type="ARBA" id="ARBA00022630"/>
    </source>
</evidence>
<comment type="cofactor">
    <cofactor evidence="1">
        <name>Mg(2+)</name>
        <dbReference type="ChEBI" id="CHEBI:18420"/>
    </cofactor>
</comment>
<name>A0ABT3Z999_9HYPH</name>
<dbReference type="Proteomes" id="UP001073227">
    <property type="component" value="Unassembled WGS sequence"/>
</dbReference>
<sequence length="363" mass="37161">MSLTRRRFITITAGCLLTAGTAGAANMGARWQGVALGAHADLRLVGLPAQEAESLIVLARAEIERLEQLFSLYRDDSALVRLNATGMLDGPSADLLELCSHVSSIHAVSDGLFDPTIQPLWSAYARGDGVVDKSALKAARAVVGWDKVEVSAGRIRLRPGAALTFNGIAQGFITDKVVALLKSQGLEAGLVSVGEIAAVGASPSGDGWEVGLAEHEDDAARTSIRLRDQAVATSSPRGTLIGEGQSGHILNPRTGEPAASNWSRVSVVHRLAAVADGLSTAAVLMSEEEVRRLAGGISGAAFTVATPSGANSQFNPGAVLGSVGANPVIGTASCGPTGAALEVMPIGKGDETALAIYPADQST</sequence>
<dbReference type="RefSeq" id="WP_267653924.1">
    <property type="nucleotide sequence ID" value="NZ_JAOVZR010000001.1"/>
</dbReference>
<evidence type="ECO:0000256" key="1">
    <source>
        <dbReference type="ARBA" id="ARBA00001946"/>
    </source>
</evidence>
<keyword evidence="11" id="KW-0732">Signal</keyword>
<accession>A0ABT3Z999</accession>
<evidence type="ECO:0000256" key="8">
    <source>
        <dbReference type="ARBA" id="ARBA00022842"/>
    </source>
</evidence>
<dbReference type="PROSITE" id="PS51318">
    <property type="entry name" value="TAT"/>
    <property type="match status" value="1"/>
</dbReference>
<keyword evidence="8" id="KW-0460">Magnesium</keyword>
<evidence type="ECO:0000313" key="13">
    <source>
        <dbReference type="Proteomes" id="UP001073227"/>
    </source>
</evidence>
<keyword evidence="4" id="KW-0285">Flavoprotein</keyword>
<dbReference type="InterPro" id="IPR003374">
    <property type="entry name" value="ApbE-like_sf"/>
</dbReference>
<dbReference type="EC" id="2.7.1.180" evidence="2"/>
<dbReference type="InterPro" id="IPR006311">
    <property type="entry name" value="TAT_signal"/>
</dbReference>
<dbReference type="EMBL" id="JAOVZR010000001">
    <property type="protein sequence ID" value="MCY0148355.1"/>
    <property type="molecule type" value="Genomic_DNA"/>
</dbReference>
<reference evidence="12" key="1">
    <citation type="submission" date="2022-10" db="EMBL/GenBank/DDBJ databases">
        <title>Hoeflea sp. G2-23, isolated from marine algae.</title>
        <authorList>
            <person name="Kristyanto S."/>
            <person name="Kim J.M."/>
            <person name="Jeon C.O."/>
        </authorList>
    </citation>
    <scope>NUCLEOTIDE SEQUENCE</scope>
    <source>
        <strain evidence="12">G2-23</strain>
    </source>
</reference>
<evidence type="ECO:0000256" key="5">
    <source>
        <dbReference type="ARBA" id="ARBA00022679"/>
    </source>
</evidence>
<evidence type="ECO:0000256" key="10">
    <source>
        <dbReference type="ARBA" id="ARBA00048540"/>
    </source>
</evidence>
<keyword evidence="13" id="KW-1185">Reference proteome</keyword>
<keyword evidence="5 12" id="KW-0808">Transferase</keyword>
<dbReference type="SUPFAM" id="SSF143631">
    <property type="entry name" value="ApbE-like"/>
    <property type="match status" value="1"/>
</dbReference>
<evidence type="ECO:0000256" key="7">
    <source>
        <dbReference type="ARBA" id="ARBA00022827"/>
    </source>
</evidence>
<evidence type="ECO:0000256" key="6">
    <source>
        <dbReference type="ARBA" id="ARBA00022723"/>
    </source>
</evidence>
<evidence type="ECO:0000256" key="11">
    <source>
        <dbReference type="SAM" id="SignalP"/>
    </source>
</evidence>
<evidence type="ECO:0000313" key="12">
    <source>
        <dbReference type="EMBL" id="MCY0148355.1"/>
    </source>
</evidence>
<dbReference type="InterPro" id="IPR024932">
    <property type="entry name" value="ApbE"/>
</dbReference>
<dbReference type="Pfam" id="PF02424">
    <property type="entry name" value="ApbE"/>
    <property type="match status" value="1"/>
</dbReference>
<organism evidence="12 13">
    <name type="scientific">Hoeflea algicola</name>
    <dbReference type="NCBI Taxonomy" id="2983763"/>
    <lineage>
        <taxon>Bacteria</taxon>
        <taxon>Pseudomonadati</taxon>
        <taxon>Pseudomonadota</taxon>
        <taxon>Alphaproteobacteria</taxon>
        <taxon>Hyphomicrobiales</taxon>
        <taxon>Rhizobiaceae</taxon>
        <taxon>Hoeflea</taxon>
    </lineage>
</organism>
<feature type="signal peptide" evidence="11">
    <location>
        <begin position="1"/>
        <end position="24"/>
    </location>
</feature>
<keyword evidence="7" id="KW-0274">FAD</keyword>
<keyword evidence="6" id="KW-0479">Metal-binding</keyword>
<proteinExistence type="predicted"/>
<comment type="catalytic activity">
    <reaction evidence="10">
        <text>L-threonyl-[protein] + FAD = FMN-L-threonyl-[protein] + AMP + H(+)</text>
        <dbReference type="Rhea" id="RHEA:36847"/>
        <dbReference type="Rhea" id="RHEA-COMP:11060"/>
        <dbReference type="Rhea" id="RHEA-COMP:11061"/>
        <dbReference type="ChEBI" id="CHEBI:15378"/>
        <dbReference type="ChEBI" id="CHEBI:30013"/>
        <dbReference type="ChEBI" id="CHEBI:57692"/>
        <dbReference type="ChEBI" id="CHEBI:74257"/>
        <dbReference type="ChEBI" id="CHEBI:456215"/>
        <dbReference type="EC" id="2.7.1.180"/>
    </reaction>
</comment>
<dbReference type="PANTHER" id="PTHR30040">
    <property type="entry name" value="THIAMINE BIOSYNTHESIS LIPOPROTEIN APBE"/>
    <property type="match status" value="1"/>
</dbReference>
<dbReference type="GO" id="GO:0016740">
    <property type="term" value="F:transferase activity"/>
    <property type="evidence" value="ECO:0007669"/>
    <property type="project" value="UniProtKB-KW"/>
</dbReference>
<evidence type="ECO:0000256" key="9">
    <source>
        <dbReference type="ARBA" id="ARBA00031306"/>
    </source>
</evidence>
<protein>
    <recommendedName>
        <fullName evidence="3">FAD:protein FMN transferase</fullName>
        <ecNumber evidence="2">2.7.1.180</ecNumber>
    </recommendedName>
    <alternativeName>
        <fullName evidence="9">Flavin transferase</fullName>
    </alternativeName>
</protein>
<evidence type="ECO:0000256" key="3">
    <source>
        <dbReference type="ARBA" id="ARBA00016337"/>
    </source>
</evidence>
<evidence type="ECO:0000256" key="2">
    <source>
        <dbReference type="ARBA" id="ARBA00011955"/>
    </source>
</evidence>
<gene>
    <name evidence="12" type="ORF">OEG84_11695</name>
</gene>
<dbReference type="PANTHER" id="PTHR30040:SF2">
    <property type="entry name" value="FAD:PROTEIN FMN TRANSFERASE"/>
    <property type="match status" value="1"/>
</dbReference>
<comment type="caution">
    <text evidence="12">The sequence shown here is derived from an EMBL/GenBank/DDBJ whole genome shotgun (WGS) entry which is preliminary data.</text>
</comment>
<feature type="chain" id="PRO_5046311480" description="FAD:protein FMN transferase" evidence="11">
    <location>
        <begin position="25"/>
        <end position="363"/>
    </location>
</feature>